<dbReference type="AlphaFoldDB" id="X1U953"/>
<proteinExistence type="predicted"/>
<dbReference type="Pfam" id="PF13237">
    <property type="entry name" value="Fer4_10"/>
    <property type="match status" value="1"/>
</dbReference>
<gene>
    <name evidence="2" type="ORF">S12H4_44216</name>
</gene>
<dbReference type="PROSITE" id="PS00198">
    <property type="entry name" value="4FE4S_FER_1"/>
    <property type="match status" value="2"/>
</dbReference>
<dbReference type="PROSITE" id="PS51379">
    <property type="entry name" value="4FE4S_FER_2"/>
    <property type="match status" value="2"/>
</dbReference>
<name>X1U953_9ZZZZ</name>
<feature type="non-terminal residue" evidence="2">
    <location>
        <position position="1"/>
    </location>
</feature>
<protein>
    <recommendedName>
        <fullName evidence="1">4Fe-4S ferredoxin-type domain-containing protein</fullName>
    </recommendedName>
</protein>
<dbReference type="InterPro" id="IPR017900">
    <property type="entry name" value="4Fe4S_Fe_S_CS"/>
</dbReference>
<dbReference type="InterPro" id="IPR017896">
    <property type="entry name" value="4Fe4S_Fe-S-bd"/>
</dbReference>
<sequence>FQKDSDFSIDLSEFTYKPKKTRESRGPWAKFYPSRGKDDCSMCYLCEKECPVKAFDAISGETNRKLCIQCMHCVTICPDKVIHISEVSRFFKKFINHWELTEDLVEKKRSKIIF</sequence>
<evidence type="ECO:0000313" key="2">
    <source>
        <dbReference type="EMBL" id="GAJ13989.1"/>
    </source>
</evidence>
<dbReference type="SUPFAM" id="SSF54862">
    <property type="entry name" value="4Fe-4S ferredoxins"/>
    <property type="match status" value="1"/>
</dbReference>
<comment type="caution">
    <text evidence="2">The sequence shown here is derived from an EMBL/GenBank/DDBJ whole genome shotgun (WGS) entry which is preliminary data.</text>
</comment>
<feature type="domain" description="4Fe-4S ferredoxin-type" evidence="1">
    <location>
        <begin position="58"/>
        <end position="87"/>
    </location>
</feature>
<dbReference type="Gene3D" id="3.30.70.20">
    <property type="match status" value="1"/>
</dbReference>
<accession>X1U953</accession>
<feature type="domain" description="4Fe-4S ferredoxin-type" evidence="1">
    <location>
        <begin position="31"/>
        <end position="56"/>
    </location>
</feature>
<reference evidence="2" key="1">
    <citation type="journal article" date="2014" name="Front. Microbiol.">
        <title>High frequency of phylogenetically diverse reductive dehalogenase-homologous genes in deep subseafloor sedimentary metagenomes.</title>
        <authorList>
            <person name="Kawai M."/>
            <person name="Futagami T."/>
            <person name="Toyoda A."/>
            <person name="Takaki Y."/>
            <person name="Nishi S."/>
            <person name="Hori S."/>
            <person name="Arai W."/>
            <person name="Tsubouchi T."/>
            <person name="Morono Y."/>
            <person name="Uchiyama I."/>
            <person name="Ito T."/>
            <person name="Fujiyama A."/>
            <person name="Inagaki F."/>
            <person name="Takami H."/>
        </authorList>
    </citation>
    <scope>NUCLEOTIDE SEQUENCE</scope>
    <source>
        <strain evidence="2">Expedition CK06-06</strain>
    </source>
</reference>
<organism evidence="2">
    <name type="scientific">marine sediment metagenome</name>
    <dbReference type="NCBI Taxonomy" id="412755"/>
    <lineage>
        <taxon>unclassified sequences</taxon>
        <taxon>metagenomes</taxon>
        <taxon>ecological metagenomes</taxon>
    </lineage>
</organism>
<dbReference type="EMBL" id="BARW01027223">
    <property type="protein sequence ID" value="GAJ13989.1"/>
    <property type="molecule type" value="Genomic_DNA"/>
</dbReference>
<evidence type="ECO:0000259" key="1">
    <source>
        <dbReference type="PROSITE" id="PS51379"/>
    </source>
</evidence>